<feature type="domain" description="FAD-binding FR-type" evidence="14">
    <location>
        <begin position="237"/>
        <end position="451"/>
    </location>
</feature>
<dbReference type="NCBIfam" id="TIGR01931">
    <property type="entry name" value="cysJ"/>
    <property type="match status" value="1"/>
</dbReference>
<dbReference type="AlphaFoldDB" id="A0AAE3M876"/>
<dbReference type="CDD" id="cd06199">
    <property type="entry name" value="SiR"/>
    <property type="match status" value="1"/>
</dbReference>
<keyword evidence="4" id="KW-0285">Flavoprotein</keyword>
<dbReference type="Gene3D" id="2.40.30.10">
    <property type="entry name" value="Translation factors"/>
    <property type="match status" value="1"/>
</dbReference>
<evidence type="ECO:0000256" key="6">
    <source>
        <dbReference type="ARBA" id="ARBA00022827"/>
    </source>
</evidence>
<keyword evidence="2" id="KW-0813">Transport</keyword>
<dbReference type="GO" id="GO:0010181">
    <property type="term" value="F:FMN binding"/>
    <property type="evidence" value="ECO:0007669"/>
    <property type="project" value="InterPro"/>
</dbReference>
<dbReference type="GO" id="GO:0004783">
    <property type="term" value="F:sulfite reductase (NADPH) activity"/>
    <property type="evidence" value="ECO:0007669"/>
    <property type="project" value="UniProtKB-EC"/>
</dbReference>
<feature type="binding site" evidence="12">
    <location>
        <begin position="389"/>
        <end position="392"/>
    </location>
    <ligand>
        <name>FAD</name>
        <dbReference type="ChEBI" id="CHEBI:57692"/>
    </ligand>
</feature>
<dbReference type="InterPro" id="IPR008254">
    <property type="entry name" value="Flavodoxin/NO_synth"/>
</dbReference>
<dbReference type="PRINTS" id="PR00371">
    <property type="entry name" value="FPNCR"/>
</dbReference>
<dbReference type="InterPro" id="IPR001433">
    <property type="entry name" value="OxRdtase_FAD/NAD-bd"/>
</dbReference>
<evidence type="ECO:0000256" key="9">
    <source>
        <dbReference type="ARBA" id="ARBA00023002"/>
    </source>
</evidence>
<dbReference type="PROSITE" id="PS51384">
    <property type="entry name" value="FAD_FR"/>
    <property type="match status" value="1"/>
</dbReference>
<dbReference type="PRINTS" id="PR00369">
    <property type="entry name" value="FLAVODOXIN"/>
</dbReference>
<dbReference type="Pfam" id="PF00258">
    <property type="entry name" value="Flavodoxin_1"/>
    <property type="match status" value="1"/>
</dbReference>
<evidence type="ECO:0000256" key="3">
    <source>
        <dbReference type="ARBA" id="ARBA00022605"/>
    </source>
</evidence>
<feature type="binding site" evidence="12">
    <location>
        <begin position="407"/>
        <end position="409"/>
    </location>
    <ligand>
        <name>FAD</name>
        <dbReference type="ChEBI" id="CHEBI:57692"/>
    </ligand>
</feature>
<feature type="binding site" evidence="12">
    <location>
        <begin position="528"/>
        <end position="532"/>
    </location>
    <ligand>
        <name>NADP(+)</name>
        <dbReference type="ChEBI" id="CHEBI:58349"/>
    </ligand>
</feature>
<evidence type="ECO:0000256" key="5">
    <source>
        <dbReference type="ARBA" id="ARBA00022643"/>
    </source>
</evidence>
<feature type="binding site" evidence="12">
    <location>
        <position position="413"/>
    </location>
    <ligand>
        <name>FAD</name>
        <dbReference type="ChEBI" id="CHEBI:57692"/>
    </ligand>
</feature>
<dbReference type="InterPro" id="IPR010199">
    <property type="entry name" value="CysJ"/>
</dbReference>
<accession>A0AAE3M876</accession>
<keyword evidence="10" id="KW-0198">Cysteine biosynthesis</keyword>
<comment type="catalytic activity">
    <reaction evidence="11">
        <text>hydrogen sulfide + 3 NADP(+) + 3 H2O = sulfite + 3 NADPH + 4 H(+)</text>
        <dbReference type="Rhea" id="RHEA:13801"/>
        <dbReference type="ChEBI" id="CHEBI:15377"/>
        <dbReference type="ChEBI" id="CHEBI:15378"/>
        <dbReference type="ChEBI" id="CHEBI:17359"/>
        <dbReference type="ChEBI" id="CHEBI:29919"/>
        <dbReference type="ChEBI" id="CHEBI:57783"/>
        <dbReference type="ChEBI" id="CHEBI:58349"/>
        <dbReference type="EC" id="1.8.1.2"/>
    </reaction>
</comment>
<dbReference type="Gene3D" id="1.20.990.10">
    <property type="entry name" value="NADPH-cytochrome p450 Reductase, Chain A, domain 3"/>
    <property type="match status" value="1"/>
</dbReference>
<reference evidence="15" key="1">
    <citation type="submission" date="2022-10" db="EMBL/GenBank/DDBJ databases">
        <authorList>
            <person name="Yu W.X."/>
        </authorList>
    </citation>
    <scope>NUCLEOTIDE SEQUENCE</scope>
    <source>
        <strain evidence="15">AAT</strain>
    </source>
</reference>
<feature type="binding site" evidence="12">
    <location>
        <begin position="522"/>
        <end position="523"/>
    </location>
    <ligand>
        <name>NADP(+)</name>
        <dbReference type="ChEBI" id="CHEBI:58349"/>
    </ligand>
</feature>
<comment type="cofactor">
    <cofactor evidence="12">
        <name>FMN</name>
        <dbReference type="ChEBI" id="CHEBI:58210"/>
    </cofactor>
    <text evidence="12">Binds 1 FMN per subunit.</text>
</comment>
<dbReference type="InterPro" id="IPR017938">
    <property type="entry name" value="Riboflavin_synthase-like_b-brl"/>
</dbReference>
<dbReference type="GO" id="GO:0019344">
    <property type="term" value="P:cysteine biosynthetic process"/>
    <property type="evidence" value="ECO:0007669"/>
    <property type="project" value="UniProtKB-KW"/>
</dbReference>
<dbReference type="InterPro" id="IPR039261">
    <property type="entry name" value="FNR_nucleotide-bd"/>
</dbReference>
<dbReference type="InterPro" id="IPR029039">
    <property type="entry name" value="Flavoprotein-like_sf"/>
</dbReference>
<dbReference type="FunFam" id="3.40.50.80:FF:000001">
    <property type="entry name" value="NADPH--cytochrome P450 reductase 1"/>
    <property type="match status" value="1"/>
</dbReference>
<dbReference type="GO" id="GO:0005829">
    <property type="term" value="C:cytosol"/>
    <property type="evidence" value="ECO:0007669"/>
    <property type="project" value="TreeGrafter"/>
</dbReference>
<keyword evidence="5 12" id="KW-0288">FMN</keyword>
<dbReference type="InterPro" id="IPR001094">
    <property type="entry name" value="Flavdoxin-like"/>
</dbReference>
<keyword evidence="16" id="KW-1185">Reference proteome</keyword>
<dbReference type="GO" id="GO:0050660">
    <property type="term" value="F:flavin adenine dinucleotide binding"/>
    <property type="evidence" value="ECO:0007669"/>
    <property type="project" value="InterPro"/>
</dbReference>
<gene>
    <name evidence="15" type="ORF">OM075_21430</name>
</gene>
<feature type="binding site" evidence="12">
    <location>
        <position position="602"/>
    </location>
    <ligand>
        <name>FAD</name>
        <dbReference type="ChEBI" id="CHEBI:57692"/>
    </ligand>
</feature>
<comment type="cofactor">
    <cofactor evidence="12">
        <name>FAD</name>
        <dbReference type="ChEBI" id="CHEBI:57692"/>
    </cofactor>
    <text evidence="12">Binds 1 FAD per subunit.</text>
</comment>
<dbReference type="Pfam" id="PF00175">
    <property type="entry name" value="NAD_binding_1"/>
    <property type="match status" value="1"/>
</dbReference>
<dbReference type="Gene3D" id="3.40.50.80">
    <property type="entry name" value="Nucleotide-binding domain of ferredoxin-NADP reductase (FNR) module"/>
    <property type="match status" value="1"/>
</dbReference>
<feature type="binding site" evidence="12">
    <location>
        <begin position="422"/>
        <end position="425"/>
    </location>
    <ligand>
        <name>FAD</name>
        <dbReference type="ChEBI" id="CHEBI:57692"/>
    </ligand>
</feature>
<proteinExistence type="predicted"/>
<dbReference type="PROSITE" id="PS50902">
    <property type="entry name" value="FLAVODOXIN_LIKE"/>
    <property type="match status" value="1"/>
</dbReference>
<dbReference type="InterPro" id="IPR001709">
    <property type="entry name" value="Flavoprot_Pyr_Nucl_cyt_Rdtase"/>
</dbReference>
<dbReference type="SUPFAM" id="SSF63380">
    <property type="entry name" value="Riboflavin synthase domain-like"/>
    <property type="match status" value="1"/>
</dbReference>
<keyword evidence="3" id="KW-0028">Amino-acid biosynthesis</keyword>
<comment type="caution">
    <text evidence="15">The sequence shown here is derived from an EMBL/GenBank/DDBJ whole genome shotgun (WGS) entry which is preliminary data.</text>
</comment>
<evidence type="ECO:0000259" key="13">
    <source>
        <dbReference type="PROSITE" id="PS50902"/>
    </source>
</evidence>
<evidence type="ECO:0000256" key="12">
    <source>
        <dbReference type="PIRSR" id="PIRSR000207-1"/>
    </source>
</evidence>
<dbReference type="InterPro" id="IPR023173">
    <property type="entry name" value="NADPH_Cyt_P450_Rdtase_alpha"/>
</dbReference>
<dbReference type="Proteomes" id="UP001209229">
    <property type="component" value="Unassembled WGS sequence"/>
</dbReference>
<evidence type="ECO:0000259" key="14">
    <source>
        <dbReference type="PROSITE" id="PS51384"/>
    </source>
</evidence>
<organism evidence="15 16">
    <name type="scientific">Plebeiibacterium sediminum</name>
    <dbReference type="NCBI Taxonomy" id="2992112"/>
    <lineage>
        <taxon>Bacteria</taxon>
        <taxon>Pseudomonadati</taxon>
        <taxon>Bacteroidota</taxon>
        <taxon>Bacteroidia</taxon>
        <taxon>Marinilabiliales</taxon>
        <taxon>Marinilabiliaceae</taxon>
        <taxon>Plebeiibacterium</taxon>
    </lineage>
</organism>
<dbReference type="PANTHER" id="PTHR19384:SF128">
    <property type="entry name" value="NADPH OXIDOREDUCTASE A"/>
    <property type="match status" value="1"/>
</dbReference>
<dbReference type="EMBL" id="JAPDPJ010000079">
    <property type="protein sequence ID" value="MCW3789044.1"/>
    <property type="molecule type" value="Genomic_DNA"/>
</dbReference>
<dbReference type="Pfam" id="PF00667">
    <property type="entry name" value="FAD_binding_1"/>
    <property type="match status" value="1"/>
</dbReference>
<dbReference type="SUPFAM" id="SSF52218">
    <property type="entry name" value="Flavoproteins"/>
    <property type="match status" value="1"/>
</dbReference>
<keyword evidence="6 12" id="KW-0274">FAD</keyword>
<dbReference type="RefSeq" id="WP_301192600.1">
    <property type="nucleotide sequence ID" value="NZ_JAPDPJ010000079.1"/>
</dbReference>
<sequence>MIEGISKIFSKEQFQQAQHLLNSLTLEQKFWLSGYLTGVNQSGGLLGEDLGINNEQVERLVDIQQAPESQIEVTVLYGTHTGNSHLIAEKASEILKSKGVSVNLVGMPDYNVRKLKDEKNLLVVVSTHGEGEPPVSAEDFHAFIYGKKAPKLEGLNFGVVALGDSSYINFCKTGNDIYNQLLKLGAKNIHDIIELDVDFKDQVESVLPGIINQFSGNNTSGEAINNQANTVVKVDTDQWVEAEVLEKVLLNGRGSNKATYHIELDIENKGITYEPGDALEVISKNNPVLVDGILTKLGLDPETKIQIQGQEKSLREALIANYEITVVTPPVIKKYAELAQNSKLNSLIDDQEKLKEYLYGSDFLDLLNDFSTEVSVNDLQNILRKLPARLYSISSSYEYNPDEVHITVGAVKYHLNDREHQGVCSGFLAEEIQIGDELLIRIKKNEGFRLPEDHNVKVIMVGPGTGIAPFRSFLQQREAVGAKGENWLFFGDQYFETDFLYQTELLKYRKNGLLKDVSVAFSRDQEEKIYVQHRLRENGALIYQWIKDGAYFYLCGDMNRMAKDVKKELVNIIAEHGKISVREAADYFKEVKSSRRFQEDVY</sequence>
<dbReference type="SUPFAM" id="SSF52343">
    <property type="entry name" value="Ferredoxin reductase-like, C-terminal NADP-linked domain"/>
    <property type="match status" value="1"/>
</dbReference>
<dbReference type="Gene3D" id="3.40.50.360">
    <property type="match status" value="1"/>
</dbReference>
<keyword evidence="7 12" id="KW-0521">NADP</keyword>
<evidence type="ECO:0000313" key="15">
    <source>
        <dbReference type="EMBL" id="MCW3789044.1"/>
    </source>
</evidence>
<feature type="binding site" evidence="12">
    <location>
        <position position="564"/>
    </location>
    <ligand>
        <name>NADP(+)</name>
        <dbReference type="ChEBI" id="CHEBI:58349"/>
    </ligand>
</feature>
<dbReference type="InterPro" id="IPR017927">
    <property type="entry name" value="FAD-bd_FR_type"/>
</dbReference>
<evidence type="ECO:0000256" key="1">
    <source>
        <dbReference type="ARBA" id="ARBA00012604"/>
    </source>
</evidence>
<evidence type="ECO:0000256" key="2">
    <source>
        <dbReference type="ARBA" id="ARBA00022448"/>
    </source>
</evidence>
<feature type="binding site" evidence="12">
    <location>
        <position position="325"/>
    </location>
    <ligand>
        <name>FAD</name>
        <dbReference type="ChEBI" id="CHEBI:57692"/>
    </ligand>
</feature>
<dbReference type="EC" id="1.8.1.2" evidence="1"/>
<evidence type="ECO:0000256" key="11">
    <source>
        <dbReference type="ARBA" id="ARBA00052219"/>
    </source>
</evidence>
<dbReference type="PIRSF" id="PIRSF000207">
    <property type="entry name" value="SiR-FP_CysJ"/>
    <property type="match status" value="1"/>
</dbReference>
<evidence type="ECO:0000313" key="16">
    <source>
        <dbReference type="Proteomes" id="UP001209229"/>
    </source>
</evidence>
<protein>
    <recommendedName>
        <fullName evidence="1">assimilatory sulfite reductase (NADPH)</fullName>
        <ecNumber evidence="1">1.8.1.2</ecNumber>
    </recommendedName>
</protein>
<evidence type="ECO:0000256" key="10">
    <source>
        <dbReference type="ARBA" id="ARBA00023192"/>
    </source>
</evidence>
<dbReference type="PANTHER" id="PTHR19384">
    <property type="entry name" value="NITRIC OXIDE SYNTHASE-RELATED"/>
    <property type="match status" value="1"/>
</dbReference>
<feature type="binding site" evidence="12">
    <location>
        <begin position="162"/>
        <end position="171"/>
    </location>
    <ligand>
        <name>FMN</name>
        <dbReference type="ChEBI" id="CHEBI:58210"/>
    </ligand>
</feature>
<evidence type="ECO:0000256" key="7">
    <source>
        <dbReference type="ARBA" id="ARBA00022857"/>
    </source>
</evidence>
<dbReference type="InterPro" id="IPR003097">
    <property type="entry name" value="CysJ-like_FAD-binding"/>
</dbReference>
<evidence type="ECO:0000256" key="8">
    <source>
        <dbReference type="ARBA" id="ARBA00022982"/>
    </source>
</evidence>
<evidence type="ECO:0000256" key="4">
    <source>
        <dbReference type="ARBA" id="ARBA00022630"/>
    </source>
</evidence>
<keyword evidence="9 15" id="KW-0560">Oxidoreductase</keyword>
<feature type="domain" description="Flavodoxin-like" evidence="13">
    <location>
        <begin position="73"/>
        <end position="215"/>
    </location>
</feature>
<feature type="binding site" evidence="12">
    <location>
        <begin position="126"/>
        <end position="129"/>
    </location>
    <ligand>
        <name>FMN</name>
        <dbReference type="ChEBI" id="CHEBI:58210"/>
    </ligand>
</feature>
<keyword evidence="8" id="KW-0249">Electron transport</keyword>
<name>A0AAE3M876_9BACT</name>